<dbReference type="Proteomes" id="UP000608420">
    <property type="component" value="Unassembled WGS sequence"/>
</dbReference>
<evidence type="ECO:0000313" key="1">
    <source>
        <dbReference type="EMBL" id="GGG20277.1"/>
    </source>
</evidence>
<dbReference type="RefSeq" id="WP_120464998.1">
    <property type="nucleotide sequence ID" value="NZ_KZ987724.1"/>
</dbReference>
<comment type="caution">
    <text evidence="1">The sequence shown here is derived from an EMBL/GenBank/DDBJ whole genome shotgun (WGS) entry which is preliminary data.</text>
</comment>
<name>A0ABQ1W8S1_9BACL</name>
<organism evidence="1 2">
    <name type="scientific">Paenibacillus aceti</name>
    <dbReference type="NCBI Taxonomy" id="1820010"/>
    <lineage>
        <taxon>Bacteria</taxon>
        <taxon>Bacillati</taxon>
        <taxon>Bacillota</taxon>
        <taxon>Bacilli</taxon>
        <taxon>Bacillales</taxon>
        <taxon>Paenibacillaceae</taxon>
        <taxon>Paenibacillus</taxon>
    </lineage>
</organism>
<protein>
    <submittedName>
        <fullName evidence="1">Uncharacterized protein</fullName>
    </submittedName>
</protein>
<accession>A0ABQ1W8S1</accession>
<sequence>MDLMTKSKAVKIFFLGWQASKISSDIDSIITYFIQNDLSNYKNTDYQWWMLLLERLEVQKDWLSNNIKDRSNSVAIKNFIVRDLSNPKSLLNSLYICKEFSSGTINIEVYNELHSAIEYLKNVSEEELDLNFIKILQNIKKYLNAVIGIISRDVPYMHIENVIQLNECFA</sequence>
<keyword evidence="2" id="KW-1185">Reference proteome</keyword>
<dbReference type="EMBL" id="BMIW01000069">
    <property type="protein sequence ID" value="GGG20277.1"/>
    <property type="molecule type" value="Genomic_DNA"/>
</dbReference>
<reference evidence="2" key="1">
    <citation type="journal article" date="2019" name="Int. J. Syst. Evol. Microbiol.">
        <title>The Global Catalogue of Microorganisms (GCM) 10K type strain sequencing project: providing services to taxonomists for standard genome sequencing and annotation.</title>
        <authorList>
            <consortium name="The Broad Institute Genomics Platform"/>
            <consortium name="The Broad Institute Genome Sequencing Center for Infectious Disease"/>
            <person name="Wu L."/>
            <person name="Ma J."/>
        </authorList>
    </citation>
    <scope>NUCLEOTIDE SEQUENCE [LARGE SCALE GENOMIC DNA]</scope>
    <source>
        <strain evidence="2">CGMCC 1.15420</strain>
    </source>
</reference>
<proteinExistence type="predicted"/>
<gene>
    <name evidence="1" type="ORF">GCM10010913_48100</name>
</gene>
<evidence type="ECO:0000313" key="2">
    <source>
        <dbReference type="Proteomes" id="UP000608420"/>
    </source>
</evidence>